<dbReference type="AlphaFoldDB" id="A0A9P8TQJ6"/>
<dbReference type="EMBL" id="JAEUBG010000861">
    <property type="protein sequence ID" value="KAH3687380.1"/>
    <property type="molecule type" value="Genomic_DNA"/>
</dbReference>
<sequence length="117" mass="12609">MLAGLTFTNPAPSVLKRINLSGDVSSGRWISDLIPNELAIVAIEIPVDPDVPSYILLLEEPPGFMYSNLAYTLFPVISERDLTRIIGVLPTRPSTPISGGGSFVSLVVVVEEELLES</sequence>
<protein>
    <submittedName>
        <fullName evidence="1">Uncharacterized protein</fullName>
    </submittedName>
</protein>
<comment type="caution">
    <text evidence="1">The sequence shown here is derived from an EMBL/GenBank/DDBJ whole genome shotgun (WGS) entry which is preliminary data.</text>
</comment>
<evidence type="ECO:0000313" key="1">
    <source>
        <dbReference type="EMBL" id="KAH3687380.1"/>
    </source>
</evidence>
<proteinExistence type="predicted"/>
<reference evidence="1" key="1">
    <citation type="journal article" date="2021" name="Open Biol.">
        <title>Shared evolutionary footprints suggest mitochondrial oxidative damage underlies multiple complex I losses in fungi.</title>
        <authorList>
            <person name="Schikora-Tamarit M.A."/>
            <person name="Marcet-Houben M."/>
            <person name="Nosek J."/>
            <person name="Gabaldon T."/>
        </authorList>
    </citation>
    <scope>NUCLEOTIDE SEQUENCE</scope>
    <source>
        <strain evidence="1">CBS2887</strain>
    </source>
</reference>
<accession>A0A9P8TQJ6</accession>
<gene>
    <name evidence="1" type="ORF">WICPIJ_001657</name>
</gene>
<keyword evidence="2" id="KW-1185">Reference proteome</keyword>
<name>A0A9P8TQJ6_WICPI</name>
<evidence type="ECO:0000313" key="2">
    <source>
        <dbReference type="Proteomes" id="UP000774326"/>
    </source>
</evidence>
<reference evidence="1" key="2">
    <citation type="submission" date="2021-01" db="EMBL/GenBank/DDBJ databases">
        <authorList>
            <person name="Schikora-Tamarit M.A."/>
        </authorList>
    </citation>
    <scope>NUCLEOTIDE SEQUENCE</scope>
    <source>
        <strain evidence="1">CBS2887</strain>
    </source>
</reference>
<dbReference type="Proteomes" id="UP000774326">
    <property type="component" value="Unassembled WGS sequence"/>
</dbReference>
<organism evidence="1 2">
    <name type="scientific">Wickerhamomyces pijperi</name>
    <name type="common">Yeast</name>
    <name type="synonym">Pichia pijperi</name>
    <dbReference type="NCBI Taxonomy" id="599730"/>
    <lineage>
        <taxon>Eukaryota</taxon>
        <taxon>Fungi</taxon>
        <taxon>Dikarya</taxon>
        <taxon>Ascomycota</taxon>
        <taxon>Saccharomycotina</taxon>
        <taxon>Saccharomycetes</taxon>
        <taxon>Phaffomycetales</taxon>
        <taxon>Wickerhamomycetaceae</taxon>
        <taxon>Wickerhamomyces</taxon>
    </lineage>
</organism>